<sequence length="279" mass="31303">AHGEISPQMIARSDLEIYRKCAKRMRNLVVIPQGGARRRFGLDYIADLTGEAGSDEYMLGWFQVSEDENYLLVFLPLKIDIYKDNSFLASVTTPYTGTQLANNEVKFSQSGNSMVIVHPDYPPKELTFIPPTWPLTDITFRNLPVYDFKQDYDAYKFTLDKIDVGIDRVLKSDTDVFDSSYVGGIFEGYGEDLADQLGRARITFFTNTKEVKVTIITPFAAEFKDSAAGMKGSEVFLAQPAWSATYGWPSSVDYYEGRLIFGGSKSLPQTIFGSVVDDK</sequence>
<feature type="non-terminal residue" evidence="1">
    <location>
        <position position="279"/>
    </location>
</feature>
<dbReference type="EMBL" id="BARS01016962">
    <property type="protein sequence ID" value="GAF92682.1"/>
    <property type="molecule type" value="Genomic_DNA"/>
</dbReference>
<reference evidence="1" key="1">
    <citation type="journal article" date="2014" name="Front. Microbiol.">
        <title>High frequency of phylogenetically diverse reductive dehalogenase-homologous genes in deep subseafloor sedimentary metagenomes.</title>
        <authorList>
            <person name="Kawai M."/>
            <person name="Futagami T."/>
            <person name="Toyoda A."/>
            <person name="Takaki Y."/>
            <person name="Nishi S."/>
            <person name="Hori S."/>
            <person name="Arai W."/>
            <person name="Tsubouchi T."/>
            <person name="Morono Y."/>
            <person name="Uchiyama I."/>
            <person name="Ito T."/>
            <person name="Fujiyama A."/>
            <person name="Inagaki F."/>
            <person name="Takami H."/>
        </authorList>
    </citation>
    <scope>NUCLEOTIDE SEQUENCE</scope>
    <source>
        <strain evidence="1">Expedition CK06-06</strain>
    </source>
</reference>
<protein>
    <submittedName>
        <fullName evidence="1">Uncharacterized protein</fullName>
    </submittedName>
</protein>
<proteinExistence type="predicted"/>
<name>X0TX18_9ZZZZ</name>
<gene>
    <name evidence="1" type="ORF">S01H1_27809</name>
</gene>
<organism evidence="1">
    <name type="scientific">marine sediment metagenome</name>
    <dbReference type="NCBI Taxonomy" id="412755"/>
    <lineage>
        <taxon>unclassified sequences</taxon>
        <taxon>metagenomes</taxon>
        <taxon>ecological metagenomes</taxon>
    </lineage>
</organism>
<evidence type="ECO:0000313" key="1">
    <source>
        <dbReference type="EMBL" id="GAF92682.1"/>
    </source>
</evidence>
<comment type="caution">
    <text evidence="1">The sequence shown here is derived from an EMBL/GenBank/DDBJ whole genome shotgun (WGS) entry which is preliminary data.</text>
</comment>
<accession>X0TX18</accession>
<dbReference type="AlphaFoldDB" id="X0TX18"/>
<feature type="non-terminal residue" evidence="1">
    <location>
        <position position="1"/>
    </location>
</feature>